<reference evidence="1 2" key="1">
    <citation type="submission" date="2020-04" db="EMBL/GenBank/DDBJ databases">
        <title>Ralstonia insidiosa genome sequencing and assembly.</title>
        <authorList>
            <person name="Martins R.C.R."/>
            <person name="Perdigao-Neto L.V."/>
            <person name="Levin A.S.S."/>
            <person name="Costa S.F."/>
        </authorList>
    </citation>
    <scope>NUCLEOTIDE SEQUENCE [LARGE SCALE GENOMIC DNA]</scope>
    <source>
        <strain evidence="1 2">5047</strain>
    </source>
</reference>
<proteinExistence type="predicted"/>
<evidence type="ECO:0000313" key="1">
    <source>
        <dbReference type="EMBL" id="NMV37246.1"/>
    </source>
</evidence>
<protein>
    <submittedName>
        <fullName evidence="1">Uncharacterized protein</fullName>
    </submittedName>
</protein>
<dbReference type="AlphaFoldDB" id="A0A848NXP8"/>
<dbReference type="EMBL" id="JABBZM010000003">
    <property type="protein sequence ID" value="NMV37246.1"/>
    <property type="molecule type" value="Genomic_DNA"/>
</dbReference>
<gene>
    <name evidence="1" type="ORF">HGR00_04935</name>
</gene>
<dbReference type="Proteomes" id="UP000575469">
    <property type="component" value="Unassembled WGS sequence"/>
</dbReference>
<accession>A0A848NXP8</accession>
<dbReference type="RefSeq" id="WP_169339432.1">
    <property type="nucleotide sequence ID" value="NZ_JABBZM010000003.1"/>
</dbReference>
<sequence length="302" mass="31790">MYATGAASNPTAVVQALATFAVSAGFTVDNNAAYGGGWWLAIHKGACYLNFVTPASGNYIAIYGATGFSSSAAPSAQANSSPGTVCAMVAGPYTAYHFFSTAGADAYLHLAIELGANVFAHIQAGSLRAAGGASPCIYTQSTQWSSYSTGYASFPDYDGTNQMPWGVDQYGGYNCVGVVVDGTMRWFARRAASPSRTFNVWQSGGIQNASIGRSPNTFNGLPILLSIPVFVERVVGGIYSYVGEPSDVRLVNLKNNNPKDEITIGSDVWKLFPAVAKNPNVNILNSPNPSSGNYAYAYRKNA</sequence>
<organism evidence="1 2">
    <name type="scientific">Ralstonia insidiosa</name>
    <dbReference type="NCBI Taxonomy" id="190721"/>
    <lineage>
        <taxon>Bacteria</taxon>
        <taxon>Pseudomonadati</taxon>
        <taxon>Pseudomonadota</taxon>
        <taxon>Betaproteobacteria</taxon>
        <taxon>Burkholderiales</taxon>
        <taxon>Burkholderiaceae</taxon>
        <taxon>Ralstonia</taxon>
    </lineage>
</organism>
<comment type="caution">
    <text evidence="1">The sequence shown here is derived from an EMBL/GenBank/DDBJ whole genome shotgun (WGS) entry which is preliminary data.</text>
</comment>
<evidence type="ECO:0000313" key="2">
    <source>
        <dbReference type="Proteomes" id="UP000575469"/>
    </source>
</evidence>
<name>A0A848NXP8_9RALS</name>